<feature type="transmembrane region" description="Helical" evidence="7">
    <location>
        <begin position="16"/>
        <end position="34"/>
    </location>
</feature>
<feature type="transmembrane region" description="Helical" evidence="7">
    <location>
        <begin position="115"/>
        <end position="135"/>
    </location>
</feature>
<evidence type="ECO:0000313" key="8">
    <source>
        <dbReference type="EMBL" id="MDQ1209550.1"/>
    </source>
</evidence>
<keyword evidence="9" id="KW-1185">Reference proteome</keyword>
<dbReference type="InterPro" id="IPR006726">
    <property type="entry name" value="PHBA_efflux_AaeB/fusaric-R"/>
</dbReference>
<feature type="transmembrane region" description="Helical" evidence="7">
    <location>
        <begin position="498"/>
        <end position="522"/>
    </location>
</feature>
<feature type="transmembrane region" description="Helical" evidence="7">
    <location>
        <begin position="40"/>
        <end position="56"/>
    </location>
</feature>
<dbReference type="PANTHER" id="PTHR30509">
    <property type="entry name" value="P-HYDROXYBENZOIC ACID EFFLUX PUMP SUBUNIT-RELATED"/>
    <property type="match status" value="1"/>
</dbReference>
<dbReference type="Proteomes" id="UP001233360">
    <property type="component" value="Unassembled WGS sequence"/>
</dbReference>
<keyword evidence="5 7" id="KW-1133">Transmembrane helix</keyword>
<comment type="subcellular location">
    <subcellularLocation>
        <location evidence="1">Cell membrane</location>
        <topology evidence="1">Multi-pass membrane protein</topology>
    </subcellularLocation>
</comment>
<feature type="transmembrane region" description="Helical" evidence="7">
    <location>
        <begin position="424"/>
        <end position="444"/>
    </location>
</feature>
<proteinExistence type="predicted"/>
<dbReference type="Pfam" id="PF04632">
    <property type="entry name" value="FUSC"/>
    <property type="match status" value="1"/>
</dbReference>
<evidence type="ECO:0000256" key="4">
    <source>
        <dbReference type="ARBA" id="ARBA00022692"/>
    </source>
</evidence>
<dbReference type="EMBL" id="JAUTBK010000002">
    <property type="protein sequence ID" value="MDQ1209550.1"/>
    <property type="molecule type" value="Genomic_DNA"/>
</dbReference>
<feature type="transmembrane region" description="Helical" evidence="7">
    <location>
        <begin position="371"/>
        <end position="391"/>
    </location>
</feature>
<comment type="caution">
    <text evidence="8">The sequence shown here is derived from an EMBL/GenBank/DDBJ whole genome shotgun (WGS) entry which is preliminary data.</text>
</comment>
<keyword evidence="6 7" id="KW-0472">Membrane</keyword>
<feature type="transmembrane region" description="Helical" evidence="7">
    <location>
        <begin position="473"/>
        <end position="492"/>
    </location>
</feature>
<evidence type="ECO:0000313" key="9">
    <source>
        <dbReference type="Proteomes" id="UP001233360"/>
    </source>
</evidence>
<evidence type="ECO:0000256" key="2">
    <source>
        <dbReference type="ARBA" id="ARBA00022448"/>
    </source>
</evidence>
<feature type="transmembrane region" description="Helical" evidence="7">
    <location>
        <begin position="87"/>
        <end position="108"/>
    </location>
</feature>
<keyword evidence="2" id="KW-0813">Transport</keyword>
<feature type="transmembrane region" description="Helical" evidence="7">
    <location>
        <begin position="63"/>
        <end position="81"/>
    </location>
</feature>
<organism evidence="8 9">
    <name type="scientific">Acinetobacter baylyi</name>
    <dbReference type="NCBI Taxonomy" id="202950"/>
    <lineage>
        <taxon>Bacteria</taxon>
        <taxon>Pseudomonadati</taxon>
        <taxon>Pseudomonadota</taxon>
        <taxon>Gammaproteobacteria</taxon>
        <taxon>Moraxellales</taxon>
        <taxon>Moraxellaceae</taxon>
        <taxon>Acinetobacter</taxon>
    </lineage>
</organism>
<evidence type="ECO:0000256" key="7">
    <source>
        <dbReference type="SAM" id="Phobius"/>
    </source>
</evidence>
<reference evidence="8 9" key="1">
    <citation type="submission" date="2023-07" db="EMBL/GenBank/DDBJ databases">
        <title>Functional and genomic diversity of the sorghum phyllosphere microbiome.</title>
        <authorList>
            <person name="Shade A."/>
        </authorList>
    </citation>
    <scope>NUCLEOTIDE SEQUENCE [LARGE SCALE GENOMIC DNA]</scope>
    <source>
        <strain evidence="8 9">SORGH_AS_0887</strain>
    </source>
</reference>
<protein>
    <submittedName>
        <fullName evidence="8">Membrane protein YccC</fullName>
    </submittedName>
</protein>
<evidence type="ECO:0000256" key="3">
    <source>
        <dbReference type="ARBA" id="ARBA00022475"/>
    </source>
</evidence>
<evidence type="ECO:0000256" key="6">
    <source>
        <dbReference type="ARBA" id="ARBA00023136"/>
    </source>
</evidence>
<feature type="transmembrane region" description="Helical" evidence="7">
    <location>
        <begin position="450"/>
        <end position="466"/>
    </location>
</feature>
<keyword evidence="4 7" id="KW-0812">Transmembrane</keyword>
<feature type="transmembrane region" description="Helical" evidence="7">
    <location>
        <begin position="147"/>
        <end position="170"/>
    </location>
</feature>
<keyword evidence="3" id="KW-1003">Cell membrane</keyword>
<dbReference type="PANTHER" id="PTHR30509:SF9">
    <property type="entry name" value="MULTIDRUG RESISTANCE PROTEIN MDTO"/>
    <property type="match status" value="1"/>
</dbReference>
<dbReference type="RefSeq" id="WP_307004026.1">
    <property type="nucleotide sequence ID" value="NZ_JAUTBK010000002.1"/>
</dbReference>
<accession>A0ABU0UYB6</accession>
<sequence>MLWKQILAFRPNRMDLIFAVKTFIAMLLALYIAFALDLTYPMWAAGTVIIIAQPYAGMVSSKAVYRLMGTVVGGAFAIFLTPRMIDMPILFTFVLALWIAFCLYVSLLDRTPRSYVFMLAGYTTAMVACSSINSIDTYSVFDMALSRVLEISIAVICSAVVSATIFPAHLGTQLQHRVQKTLDDTREVFKSILTDPQHSSSYAELLAGITRDTSDIHGLAVHLTYEHGELRGMTKPLQELLHQITMVVANLMSMSERILQLDQSDVQYRQGLGDLYQHVVTFLRAQTEIEEQQLNRLPDEFEQDFHHLIALSQPPQQVMLMALKMDIRHFVQNVMTIKLLWARIQQGDKRIPDHIAALTTQYPSLHRDHGIAVRSSIAAGVATSISFLLWIYSGWHAGYMMAQLTAVSVCILSMLDNPVPALKLFVRGSIYAAILTIFYAFVIMPEVKEFWQLAFVLAPMAIYLLSMFPHPPLMGLALPMLINFIMSLNLQNHYTTNAVILMDTAMAGVVGPIISILAIYFIRAMSPETSATRILASHYRAMRAALYIPYGVGFRIHLRGMLDRIGILNTKMVQVDELKFAMNQALIETSAVVNLSRIAELMYQSATSQPLQHALFRLQQLLDRAFREQEKQLTLDLSLRDKISQQIQHIQELLVSETHTEIRQRIEISLNNIQSSILHVQGTETVQALAKVREIDGRV</sequence>
<name>A0ABU0UYB6_ACIBI</name>
<evidence type="ECO:0000256" key="1">
    <source>
        <dbReference type="ARBA" id="ARBA00004651"/>
    </source>
</evidence>
<gene>
    <name evidence="8" type="ORF">QE380_002473</name>
</gene>
<evidence type="ECO:0000256" key="5">
    <source>
        <dbReference type="ARBA" id="ARBA00022989"/>
    </source>
</evidence>